<dbReference type="AlphaFoldDB" id="A0AAV9GR86"/>
<dbReference type="PANTHER" id="PTHR35605">
    <property type="entry name" value="ECP2 EFFECTOR PROTEIN DOMAIN-CONTAINING PROTEIN-RELATED"/>
    <property type="match status" value="1"/>
</dbReference>
<evidence type="ECO:0000313" key="3">
    <source>
        <dbReference type="Proteomes" id="UP001321760"/>
    </source>
</evidence>
<sequence length="155" mass="17393">MKFLMYLTVLEVAMAAATGLKGGSEPKIRDIVTGNAAPSLEVRDEPTNEHSIHCKVGEKADAYKIHNEQVPTIERAGDHVLGEKSCRRLACSWNSAVFLCNDSRHEIRIPGRIIGDNVRSIARYCQTGTHPYEYIYGEIWSLDYTWKVVVRADPC</sequence>
<evidence type="ECO:0000256" key="1">
    <source>
        <dbReference type="SAM" id="SignalP"/>
    </source>
</evidence>
<keyword evidence="3" id="KW-1185">Reference proteome</keyword>
<keyword evidence="1" id="KW-0732">Signal</keyword>
<protein>
    <recommendedName>
        <fullName evidence="4">Avirulence Effector AvrLm4-7 domain-containing protein</fullName>
    </recommendedName>
</protein>
<reference evidence="2" key="2">
    <citation type="submission" date="2023-05" db="EMBL/GenBank/DDBJ databases">
        <authorList>
            <consortium name="Lawrence Berkeley National Laboratory"/>
            <person name="Steindorff A."/>
            <person name="Hensen N."/>
            <person name="Bonometti L."/>
            <person name="Westerberg I."/>
            <person name="Brannstrom I.O."/>
            <person name="Guillou S."/>
            <person name="Cros-Aarteil S."/>
            <person name="Calhoun S."/>
            <person name="Haridas S."/>
            <person name="Kuo A."/>
            <person name="Mondo S."/>
            <person name="Pangilinan J."/>
            <person name="Riley R."/>
            <person name="Labutti K."/>
            <person name="Andreopoulos B."/>
            <person name="Lipzen A."/>
            <person name="Chen C."/>
            <person name="Yanf M."/>
            <person name="Daum C."/>
            <person name="Ng V."/>
            <person name="Clum A."/>
            <person name="Ohm R."/>
            <person name="Martin F."/>
            <person name="Silar P."/>
            <person name="Natvig D."/>
            <person name="Lalanne C."/>
            <person name="Gautier V."/>
            <person name="Ament-Velasquez S.L."/>
            <person name="Kruys A."/>
            <person name="Hutchinson M.I."/>
            <person name="Powell A.J."/>
            <person name="Barry K."/>
            <person name="Miller A.N."/>
            <person name="Grigoriev I.V."/>
            <person name="Debuchy R."/>
            <person name="Gladieux P."/>
            <person name="Thoren M.H."/>
            <person name="Johannesson H."/>
        </authorList>
    </citation>
    <scope>NUCLEOTIDE SEQUENCE</scope>
    <source>
        <strain evidence="2">PSN243</strain>
    </source>
</reference>
<name>A0AAV9GR86_9PEZI</name>
<organism evidence="2 3">
    <name type="scientific">Podospora aff. communis PSN243</name>
    <dbReference type="NCBI Taxonomy" id="3040156"/>
    <lineage>
        <taxon>Eukaryota</taxon>
        <taxon>Fungi</taxon>
        <taxon>Dikarya</taxon>
        <taxon>Ascomycota</taxon>
        <taxon>Pezizomycotina</taxon>
        <taxon>Sordariomycetes</taxon>
        <taxon>Sordariomycetidae</taxon>
        <taxon>Sordariales</taxon>
        <taxon>Podosporaceae</taxon>
        <taxon>Podospora</taxon>
    </lineage>
</organism>
<feature type="signal peptide" evidence="1">
    <location>
        <begin position="1"/>
        <end position="19"/>
    </location>
</feature>
<dbReference type="Proteomes" id="UP001321760">
    <property type="component" value="Unassembled WGS sequence"/>
</dbReference>
<comment type="caution">
    <text evidence="2">The sequence shown here is derived from an EMBL/GenBank/DDBJ whole genome shotgun (WGS) entry which is preliminary data.</text>
</comment>
<dbReference type="PANTHER" id="PTHR35605:SF1">
    <property type="entry name" value="ECP2 EFFECTOR PROTEIN DOMAIN-CONTAINING PROTEIN-RELATED"/>
    <property type="match status" value="1"/>
</dbReference>
<proteinExistence type="predicted"/>
<gene>
    <name evidence="2" type="ORF">QBC34DRAFT_379172</name>
</gene>
<evidence type="ECO:0000313" key="2">
    <source>
        <dbReference type="EMBL" id="KAK4450459.1"/>
    </source>
</evidence>
<accession>A0AAV9GR86</accession>
<evidence type="ECO:0008006" key="4">
    <source>
        <dbReference type="Google" id="ProtNLM"/>
    </source>
</evidence>
<dbReference type="EMBL" id="MU865932">
    <property type="protein sequence ID" value="KAK4450459.1"/>
    <property type="molecule type" value="Genomic_DNA"/>
</dbReference>
<reference evidence="2" key="1">
    <citation type="journal article" date="2023" name="Mol. Phylogenet. Evol.">
        <title>Genome-scale phylogeny and comparative genomics of the fungal order Sordariales.</title>
        <authorList>
            <person name="Hensen N."/>
            <person name="Bonometti L."/>
            <person name="Westerberg I."/>
            <person name="Brannstrom I.O."/>
            <person name="Guillou S."/>
            <person name="Cros-Aarteil S."/>
            <person name="Calhoun S."/>
            <person name="Haridas S."/>
            <person name="Kuo A."/>
            <person name="Mondo S."/>
            <person name="Pangilinan J."/>
            <person name="Riley R."/>
            <person name="LaButti K."/>
            <person name="Andreopoulos B."/>
            <person name="Lipzen A."/>
            <person name="Chen C."/>
            <person name="Yan M."/>
            <person name="Daum C."/>
            <person name="Ng V."/>
            <person name="Clum A."/>
            <person name="Steindorff A."/>
            <person name="Ohm R.A."/>
            <person name="Martin F."/>
            <person name="Silar P."/>
            <person name="Natvig D.O."/>
            <person name="Lalanne C."/>
            <person name="Gautier V."/>
            <person name="Ament-Velasquez S.L."/>
            <person name="Kruys A."/>
            <person name="Hutchinson M.I."/>
            <person name="Powell A.J."/>
            <person name="Barry K."/>
            <person name="Miller A.N."/>
            <person name="Grigoriev I.V."/>
            <person name="Debuchy R."/>
            <person name="Gladieux P."/>
            <person name="Hiltunen Thoren M."/>
            <person name="Johannesson H."/>
        </authorList>
    </citation>
    <scope>NUCLEOTIDE SEQUENCE</scope>
    <source>
        <strain evidence="2">PSN243</strain>
    </source>
</reference>
<feature type="chain" id="PRO_5044024056" description="Avirulence Effector AvrLm4-7 domain-containing protein" evidence="1">
    <location>
        <begin position="20"/>
        <end position="155"/>
    </location>
</feature>